<evidence type="ECO:0000313" key="1">
    <source>
        <dbReference type="EMBL" id="KAH8015532.1"/>
    </source>
</evidence>
<comment type="caution">
    <text evidence="1">The sequence shown here is derived from an EMBL/GenBank/DDBJ whole genome shotgun (WGS) entry which is preliminary data.</text>
</comment>
<gene>
    <name evidence="1" type="ORF">K3G42_005133</name>
</gene>
<evidence type="ECO:0000313" key="2">
    <source>
        <dbReference type="Proteomes" id="UP000827872"/>
    </source>
</evidence>
<reference evidence="1" key="1">
    <citation type="submission" date="2021-08" db="EMBL/GenBank/DDBJ databases">
        <title>The first chromosome-level gecko genome reveals the dynamic sex chromosomes of Neotropical dwarf geckos (Sphaerodactylidae: Sphaerodactylus).</title>
        <authorList>
            <person name="Pinto B.J."/>
            <person name="Keating S.E."/>
            <person name="Gamble T."/>
        </authorList>
    </citation>
    <scope>NUCLEOTIDE SEQUENCE</scope>
    <source>
        <strain evidence="1">TG3544</strain>
    </source>
</reference>
<dbReference type="Proteomes" id="UP000827872">
    <property type="component" value="Linkage Group LG01"/>
</dbReference>
<protein>
    <submittedName>
        <fullName evidence="1">Uncharacterized protein</fullName>
    </submittedName>
</protein>
<accession>A0ACB8G7I4</accession>
<sequence length="93" mass="10249">MADVREAMMASIEPLWGPVGHNNVSDLFRSPESNSLKLKTLKILAGTSQESKKKQTGEDKASIERTGPTGPRNASILPRHKALRFDAYLKTLD</sequence>
<proteinExistence type="predicted"/>
<name>A0ACB8G7I4_9SAUR</name>
<organism evidence="1 2">
    <name type="scientific">Sphaerodactylus townsendi</name>
    <dbReference type="NCBI Taxonomy" id="933632"/>
    <lineage>
        <taxon>Eukaryota</taxon>
        <taxon>Metazoa</taxon>
        <taxon>Chordata</taxon>
        <taxon>Craniata</taxon>
        <taxon>Vertebrata</taxon>
        <taxon>Euteleostomi</taxon>
        <taxon>Lepidosauria</taxon>
        <taxon>Squamata</taxon>
        <taxon>Bifurcata</taxon>
        <taxon>Gekkota</taxon>
        <taxon>Sphaerodactylidae</taxon>
        <taxon>Sphaerodactylus</taxon>
    </lineage>
</organism>
<keyword evidence="2" id="KW-1185">Reference proteome</keyword>
<dbReference type="EMBL" id="CM037614">
    <property type="protein sequence ID" value="KAH8015532.1"/>
    <property type="molecule type" value="Genomic_DNA"/>
</dbReference>